<dbReference type="PANTHER" id="PTHR35038">
    <property type="entry name" value="DISSIMILATORY SULFITE REDUCTASE SIRA"/>
    <property type="match status" value="1"/>
</dbReference>
<dbReference type="RefSeq" id="WP_166031922.1">
    <property type="nucleotide sequence ID" value="NZ_CP048877.1"/>
</dbReference>
<sequence>MKTWLSLALIVLILSATVYEVLRHRADKVHLLLSGQVDMCLSCHQEEPDQAHQAGVVGCAECHLGNPLASEKWRAHRGMVKNPGELVWAEKTCGRQGCHPSDVPNLKKALMATNRGIIATLRYYWGETDDPRENLTVEDLQRTGKTSLALDYFRKLCGSCHLWVKRGELPSFLAEKGGGCTACHNQPPPRSTGNKRGKPHPQITKKVPLEACVRCHNRSGRLGLTYQGMIESEGYGVPYDEGLPRSDLIDGRSVIRIPPDVHFKAGLVCIDCHLREEIMGDGKSYAHFEEQVEITCQMCHGGDGLSRKGRKAPNFKKGPNGQPVLEGKLDGRLHPLAPPKEICQGRDHQRLSCQACHSWYVPQCYGCHVRQDESQSQLDKVNARETKGLWEEFRSYMRYERPVLGVQGNKIEILVPG</sequence>
<protein>
    <submittedName>
        <fullName evidence="2">Uncharacterized protein</fullName>
    </submittedName>
</protein>
<dbReference type="PANTHER" id="PTHR35038:SF8">
    <property type="entry name" value="C-TYPE POLYHEME CYTOCHROME OMCC"/>
    <property type="match status" value="1"/>
</dbReference>
<organism evidence="2 3">
    <name type="scientific">Thermosulfuriphilus ammonigenes</name>
    <dbReference type="NCBI Taxonomy" id="1936021"/>
    <lineage>
        <taxon>Bacteria</taxon>
        <taxon>Pseudomonadati</taxon>
        <taxon>Thermodesulfobacteriota</taxon>
        <taxon>Thermodesulfobacteria</taxon>
        <taxon>Thermodesulfobacteriales</taxon>
        <taxon>Thermodesulfobacteriaceae</taxon>
        <taxon>Thermosulfuriphilus</taxon>
    </lineage>
</organism>
<dbReference type="InterPro" id="IPR036280">
    <property type="entry name" value="Multihaem_cyt_sf"/>
</dbReference>
<dbReference type="EMBL" id="CP048877">
    <property type="protein sequence ID" value="QIJ71704.1"/>
    <property type="molecule type" value="Genomic_DNA"/>
</dbReference>
<keyword evidence="3" id="KW-1185">Reference proteome</keyword>
<name>A0A6G7PVJ2_9BACT</name>
<gene>
    <name evidence="2" type="ORF">G4V39_05195</name>
</gene>
<dbReference type="SUPFAM" id="SSF48695">
    <property type="entry name" value="Multiheme cytochromes"/>
    <property type="match status" value="1"/>
</dbReference>
<evidence type="ECO:0000256" key="1">
    <source>
        <dbReference type="ARBA" id="ARBA00022729"/>
    </source>
</evidence>
<evidence type="ECO:0000313" key="3">
    <source>
        <dbReference type="Proteomes" id="UP000502179"/>
    </source>
</evidence>
<reference evidence="2 3" key="1">
    <citation type="submission" date="2020-02" db="EMBL/GenBank/DDBJ databases">
        <title>Genome analysis of Thermosulfuriphilus ammonigenes ST65T, an anaerobic thermophilic chemolithoautotrophic bacterium isolated from a deep-sea hydrothermal vent.</title>
        <authorList>
            <person name="Slobodkina G."/>
            <person name="Allioux M."/>
            <person name="Merkel A."/>
            <person name="Alain K."/>
            <person name="Jebbar M."/>
            <person name="Slobodkin A."/>
        </authorList>
    </citation>
    <scope>NUCLEOTIDE SEQUENCE [LARGE SCALE GENOMIC DNA]</scope>
    <source>
        <strain evidence="2 3">ST65</strain>
    </source>
</reference>
<dbReference type="KEGG" id="tav:G4V39_05195"/>
<dbReference type="GO" id="GO:0016491">
    <property type="term" value="F:oxidoreductase activity"/>
    <property type="evidence" value="ECO:0007669"/>
    <property type="project" value="TreeGrafter"/>
</dbReference>
<proteinExistence type="predicted"/>
<evidence type="ECO:0000313" key="2">
    <source>
        <dbReference type="EMBL" id="QIJ71704.1"/>
    </source>
</evidence>
<keyword evidence="1" id="KW-0732">Signal</keyword>
<accession>A0A6G7PVJ2</accession>
<dbReference type="Proteomes" id="UP000502179">
    <property type="component" value="Chromosome"/>
</dbReference>
<dbReference type="AlphaFoldDB" id="A0A6G7PVJ2"/>
<dbReference type="InterPro" id="IPR051829">
    <property type="entry name" value="Multiheme_Cytochr_ET"/>
</dbReference>